<evidence type="ECO:0000256" key="2">
    <source>
        <dbReference type="ARBA" id="ARBA00022448"/>
    </source>
</evidence>
<evidence type="ECO:0000256" key="12">
    <source>
        <dbReference type="RuleBase" id="RU003357"/>
    </source>
</evidence>
<evidence type="ECO:0000313" key="17">
    <source>
        <dbReference type="Proteomes" id="UP001165089"/>
    </source>
</evidence>
<evidence type="ECO:0000256" key="1">
    <source>
        <dbReference type="ARBA" id="ARBA00004571"/>
    </source>
</evidence>
<comment type="subcellular location">
    <subcellularLocation>
        <location evidence="1 11">Cell outer membrane</location>
        <topology evidence="1 11">Multi-pass membrane protein</topology>
    </subcellularLocation>
</comment>
<evidence type="ECO:0000313" key="16">
    <source>
        <dbReference type="EMBL" id="GLH71170.1"/>
    </source>
</evidence>
<evidence type="ECO:0000256" key="13">
    <source>
        <dbReference type="SAM" id="SignalP"/>
    </source>
</evidence>
<dbReference type="SUPFAM" id="SSF56935">
    <property type="entry name" value="Porins"/>
    <property type="match status" value="1"/>
</dbReference>
<gene>
    <name evidence="16" type="ORF">GETHPA_27030</name>
</gene>
<evidence type="ECO:0000256" key="6">
    <source>
        <dbReference type="ARBA" id="ARBA00023004"/>
    </source>
</evidence>
<evidence type="ECO:0000256" key="7">
    <source>
        <dbReference type="ARBA" id="ARBA00023065"/>
    </source>
</evidence>
<evidence type="ECO:0000259" key="15">
    <source>
        <dbReference type="Pfam" id="PF07715"/>
    </source>
</evidence>
<keyword evidence="5 11" id="KW-0812">Transmembrane</keyword>
<dbReference type="Proteomes" id="UP001165089">
    <property type="component" value="Unassembled WGS sequence"/>
</dbReference>
<dbReference type="PANTHER" id="PTHR32552:SF81">
    <property type="entry name" value="TONB-DEPENDENT OUTER MEMBRANE RECEPTOR"/>
    <property type="match status" value="1"/>
</dbReference>
<keyword evidence="13" id="KW-0732">Signal</keyword>
<keyword evidence="7" id="KW-0406">Ion transport</keyword>
<dbReference type="Gene3D" id="2.170.130.10">
    <property type="entry name" value="TonB-dependent receptor, plug domain"/>
    <property type="match status" value="1"/>
</dbReference>
<dbReference type="PANTHER" id="PTHR32552">
    <property type="entry name" value="FERRICHROME IRON RECEPTOR-RELATED"/>
    <property type="match status" value="1"/>
</dbReference>
<evidence type="ECO:0000256" key="4">
    <source>
        <dbReference type="ARBA" id="ARBA00022496"/>
    </source>
</evidence>
<protein>
    <recommendedName>
        <fullName evidence="18">TonB-dependent receptor</fullName>
    </recommendedName>
</protein>
<evidence type="ECO:0000256" key="9">
    <source>
        <dbReference type="ARBA" id="ARBA00023136"/>
    </source>
</evidence>
<feature type="domain" description="TonB-dependent receptor-like beta-barrel" evidence="14">
    <location>
        <begin position="256"/>
        <end position="666"/>
    </location>
</feature>
<dbReference type="Pfam" id="PF00593">
    <property type="entry name" value="TonB_dep_Rec_b-barrel"/>
    <property type="match status" value="1"/>
</dbReference>
<feature type="signal peptide" evidence="13">
    <location>
        <begin position="1"/>
        <end position="24"/>
    </location>
</feature>
<dbReference type="CDD" id="cd01347">
    <property type="entry name" value="ligand_gated_channel"/>
    <property type="match status" value="1"/>
</dbReference>
<evidence type="ECO:0000256" key="8">
    <source>
        <dbReference type="ARBA" id="ARBA00023077"/>
    </source>
</evidence>
<evidence type="ECO:0000256" key="10">
    <source>
        <dbReference type="ARBA" id="ARBA00023237"/>
    </source>
</evidence>
<organism evidence="16 17">
    <name type="scientific">Geothrix rubra</name>
    <dbReference type="NCBI Taxonomy" id="2927977"/>
    <lineage>
        <taxon>Bacteria</taxon>
        <taxon>Pseudomonadati</taxon>
        <taxon>Acidobacteriota</taxon>
        <taxon>Holophagae</taxon>
        <taxon>Holophagales</taxon>
        <taxon>Holophagaceae</taxon>
        <taxon>Geothrix</taxon>
    </lineage>
</organism>
<keyword evidence="9 11" id="KW-0472">Membrane</keyword>
<dbReference type="RefSeq" id="WP_285727156.1">
    <property type="nucleotide sequence ID" value="NZ_BSDD01000005.1"/>
</dbReference>
<sequence length="699" mass="75561">MRCPSTLALIPCLLVAGVAPTLRAQSADQPKPAGAATVEVTATRFPEDPVKVPASITVLTGRDLADRGATDLRSALALAAGINIAPGGDGGPASSIPEFWGLKEFDAFLLVVDGVPWGGAFNPALSTLDLENVERIEIQRGAAPVMYGATSFVGVIQVIHRHPADTEGSVRLSGGSHGSGGAAVTLRLPRWSKVESSLTADVAKQGYDDPRTAFKRGHVLWRNRAELGAGILRFDLDAAAVDQKPASPHPRVGKVLTTDVPLDANHNPDGAYLNDRRATFTLGWDQQAGAALWSTILSTSRSRQDLFRGFLVDVVTTDPNAHGYRERIETTDLYFDTHLAWTDLPGLKLVAGFDHLHGAGTGRGGDFDYVVNLDGSNAPGSGALPPAADIRIDDRRDFSGLYGFAEWSPMSRLVVEGGLRLNRTEETRRAFTLDFASATLDGGQDRRTVTRLSGSAGLTWTAWQSGADRVNLFASYRNTYKPGAIDFGLDSTPGILKPETAESYDLGAKSRLLDGRLDLELSTFLMDFSNLVVSQSLGGLPVLVNAGTERFQGMELSADWRLRTDWSLHGAYSYHDSRFRDYVQDFGGTATQLAGKRLEMSPYHLGALGLLYAPARGFTGSLEARYTGGIFMDKRNRAPYGGYTTLAAGLGYRAARWEVRVKGDNLRDRRDPVAESEMGDAQYYLLPGRRVTATVSYRF</sequence>
<dbReference type="PROSITE" id="PS52016">
    <property type="entry name" value="TONB_DEPENDENT_REC_3"/>
    <property type="match status" value="1"/>
</dbReference>
<accession>A0ABQ5Q8L3</accession>
<evidence type="ECO:0000259" key="14">
    <source>
        <dbReference type="Pfam" id="PF00593"/>
    </source>
</evidence>
<dbReference type="EMBL" id="BSDD01000005">
    <property type="protein sequence ID" value="GLH71170.1"/>
    <property type="molecule type" value="Genomic_DNA"/>
</dbReference>
<dbReference type="Pfam" id="PF07715">
    <property type="entry name" value="Plug"/>
    <property type="match status" value="1"/>
</dbReference>
<evidence type="ECO:0000256" key="11">
    <source>
        <dbReference type="PROSITE-ProRule" id="PRU01360"/>
    </source>
</evidence>
<feature type="chain" id="PRO_5045119567" description="TonB-dependent receptor" evidence="13">
    <location>
        <begin position="25"/>
        <end position="699"/>
    </location>
</feature>
<dbReference type="InterPro" id="IPR037066">
    <property type="entry name" value="Plug_dom_sf"/>
</dbReference>
<keyword evidence="10 11" id="KW-0998">Cell outer membrane</keyword>
<comment type="similarity">
    <text evidence="11 12">Belongs to the TonB-dependent receptor family.</text>
</comment>
<keyword evidence="4" id="KW-0410">Iron transport</keyword>
<dbReference type="InterPro" id="IPR036942">
    <property type="entry name" value="Beta-barrel_TonB_sf"/>
</dbReference>
<dbReference type="Gene3D" id="2.40.170.20">
    <property type="entry name" value="TonB-dependent receptor, beta-barrel domain"/>
    <property type="match status" value="1"/>
</dbReference>
<feature type="domain" description="TonB-dependent receptor plug" evidence="15">
    <location>
        <begin position="50"/>
        <end position="155"/>
    </location>
</feature>
<proteinExistence type="inferred from homology"/>
<dbReference type="InterPro" id="IPR000531">
    <property type="entry name" value="Beta-barrel_TonB"/>
</dbReference>
<keyword evidence="17" id="KW-1185">Reference proteome</keyword>
<evidence type="ECO:0000256" key="3">
    <source>
        <dbReference type="ARBA" id="ARBA00022452"/>
    </source>
</evidence>
<keyword evidence="6" id="KW-0408">Iron</keyword>
<comment type="caution">
    <text evidence="16">The sequence shown here is derived from an EMBL/GenBank/DDBJ whole genome shotgun (WGS) entry which is preliminary data.</text>
</comment>
<evidence type="ECO:0000256" key="5">
    <source>
        <dbReference type="ARBA" id="ARBA00022692"/>
    </source>
</evidence>
<dbReference type="InterPro" id="IPR039426">
    <property type="entry name" value="TonB-dep_rcpt-like"/>
</dbReference>
<keyword evidence="3 11" id="KW-1134">Transmembrane beta strand</keyword>
<evidence type="ECO:0008006" key="18">
    <source>
        <dbReference type="Google" id="ProtNLM"/>
    </source>
</evidence>
<keyword evidence="8 12" id="KW-0798">TonB box</keyword>
<name>A0ABQ5Q8L3_9BACT</name>
<keyword evidence="2 11" id="KW-0813">Transport</keyword>
<reference evidence="16 17" key="1">
    <citation type="journal article" date="2023" name="Antonie Van Leeuwenhoek">
        <title>Mesoterricola silvestris gen. nov., sp. nov., Mesoterricola sediminis sp. nov., Geothrix oryzae sp. nov., Geothrix edaphica sp. nov., Geothrix rubra sp. nov., and Geothrix limicola sp. nov., six novel members of Acidobacteriota isolated from soils.</title>
        <authorList>
            <person name="Itoh H."/>
            <person name="Sugisawa Y."/>
            <person name="Mise K."/>
            <person name="Xu Z."/>
            <person name="Kuniyasu M."/>
            <person name="Ushijima N."/>
            <person name="Kawano K."/>
            <person name="Kobayashi E."/>
            <person name="Shiratori Y."/>
            <person name="Masuda Y."/>
            <person name="Senoo K."/>
        </authorList>
    </citation>
    <scope>NUCLEOTIDE SEQUENCE [LARGE SCALE GENOMIC DNA]</scope>
    <source>
        <strain evidence="16 17">Red803</strain>
    </source>
</reference>
<dbReference type="InterPro" id="IPR012910">
    <property type="entry name" value="Plug_dom"/>
</dbReference>